<sequence length="307" mass="34385">MSKSIAIVGATGLQGGSVLKALHATGKYRIRGLTRDTTSASAKAVLEKYPGVELAKADLDDIDSLRQAFKGADIVFGVTQFKPTGKPQDRDRDQEYEHGKTIVNAAIAEGVKSLVFSSLDSMKVNSHGKYPGVKHFESKHKVEEYISSKAGQIRGYFVYVGFYMENYVNYSRLSPEDGKTVEFTFPLKPTTKLPLVDTANDVGYVVSYILDHPEECLETVIEASSGYYEAQDMVNAFTKVTGIPARYVQIPYEYLETEEMIQMFKGIEEFGLFNGRTEFIERAKEYDHKLTTPTEFWKNRGWTGPAK</sequence>
<comment type="caution">
    <text evidence="1">The sequence shown here is derived from an EMBL/GenBank/DDBJ whole genome shotgun (WGS) entry which is preliminary data.</text>
</comment>
<dbReference type="EMBL" id="JANBPG010000221">
    <property type="protein sequence ID" value="KAJ1898648.1"/>
    <property type="molecule type" value="Genomic_DNA"/>
</dbReference>
<evidence type="ECO:0000313" key="2">
    <source>
        <dbReference type="Proteomes" id="UP001150581"/>
    </source>
</evidence>
<organism evidence="1 2">
    <name type="scientific">Kickxella alabastrina</name>
    <dbReference type="NCBI Taxonomy" id="61397"/>
    <lineage>
        <taxon>Eukaryota</taxon>
        <taxon>Fungi</taxon>
        <taxon>Fungi incertae sedis</taxon>
        <taxon>Zoopagomycota</taxon>
        <taxon>Kickxellomycotina</taxon>
        <taxon>Kickxellomycetes</taxon>
        <taxon>Kickxellales</taxon>
        <taxon>Kickxellaceae</taxon>
        <taxon>Kickxella</taxon>
    </lineage>
</organism>
<name>A0ACC1IPZ3_9FUNG</name>
<reference evidence="1" key="1">
    <citation type="submission" date="2022-07" db="EMBL/GenBank/DDBJ databases">
        <title>Phylogenomic reconstructions and comparative analyses of Kickxellomycotina fungi.</title>
        <authorList>
            <person name="Reynolds N.K."/>
            <person name="Stajich J.E."/>
            <person name="Barry K."/>
            <person name="Grigoriev I.V."/>
            <person name="Crous P."/>
            <person name="Smith M.E."/>
        </authorList>
    </citation>
    <scope>NUCLEOTIDE SEQUENCE</scope>
    <source>
        <strain evidence="1">Benny 63K</strain>
    </source>
</reference>
<protein>
    <submittedName>
        <fullName evidence="1">Uncharacterized protein</fullName>
    </submittedName>
</protein>
<accession>A0ACC1IPZ3</accession>
<dbReference type="Proteomes" id="UP001150581">
    <property type="component" value="Unassembled WGS sequence"/>
</dbReference>
<keyword evidence="2" id="KW-1185">Reference proteome</keyword>
<proteinExistence type="predicted"/>
<evidence type="ECO:0000313" key="1">
    <source>
        <dbReference type="EMBL" id="KAJ1898648.1"/>
    </source>
</evidence>
<gene>
    <name evidence="1" type="ORF">LPJ66_002623</name>
</gene>